<reference evidence="4 5" key="1">
    <citation type="journal article" date="2010" name="Science">
        <title>Genomic comparison of the ants Camponotus floridanus and Harpegnathos saltator.</title>
        <authorList>
            <person name="Bonasio R."/>
            <person name="Zhang G."/>
            <person name="Ye C."/>
            <person name="Mutti N.S."/>
            <person name="Fang X."/>
            <person name="Qin N."/>
            <person name="Donahue G."/>
            <person name="Yang P."/>
            <person name="Li Q."/>
            <person name="Li C."/>
            <person name="Zhang P."/>
            <person name="Huang Z."/>
            <person name="Berger S.L."/>
            <person name="Reinberg D."/>
            <person name="Wang J."/>
            <person name="Liebig J."/>
        </authorList>
    </citation>
    <scope>NUCLEOTIDE SEQUENCE [LARGE SCALE GENOMIC DNA]</scope>
    <source>
        <strain evidence="4 5">R22 G/1</strain>
    </source>
</reference>
<sequence>MCTSLSNEGCGSELKTNLVQPVECTGQNMLDWQGIIKQHYVLNSIVGLYEVADPIQHYQSTQDMACSKMTINIENQDVIIRTCQTAKTEIIDPCNIMKVKLKDHHHIEMTKCDLCPTDACNSTTIVSPDILYILLSFLGSLIHVTFYRLA</sequence>
<feature type="transmembrane region" description="Helical" evidence="3">
    <location>
        <begin position="130"/>
        <end position="149"/>
    </location>
</feature>
<dbReference type="InterPro" id="IPR031424">
    <property type="entry name" value="QVR-like"/>
</dbReference>
<protein>
    <recommendedName>
        <fullName evidence="6">Protein quiver</fullName>
    </recommendedName>
</protein>
<dbReference type="OMA" id="CYMCTSL"/>
<keyword evidence="1" id="KW-0732">Signal</keyword>
<keyword evidence="3" id="KW-0472">Membrane</keyword>
<keyword evidence="2" id="KW-0325">Glycoprotein</keyword>
<proteinExistence type="predicted"/>
<name>E2C3U4_HARSA</name>
<evidence type="ECO:0000313" key="5">
    <source>
        <dbReference type="Proteomes" id="UP000008237"/>
    </source>
</evidence>
<evidence type="ECO:0000256" key="3">
    <source>
        <dbReference type="SAM" id="Phobius"/>
    </source>
</evidence>
<keyword evidence="3" id="KW-1133">Transmembrane helix</keyword>
<dbReference type="GO" id="GO:0030431">
    <property type="term" value="P:sleep"/>
    <property type="evidence" value="ECO:0007669"/>
    <property type="project" value="InterPro"/>
</dbReference>
<evidence type="ECO:0008006" key="6">
    <source>
        <dbReference type="Google" id="ProtNLM"/>
    </source>
</evidence>
<dbReference type="Pfam" id="PF17064">
    <property type="entry name" value="QVR"/>
    <property type="match status" value="1"/>
</dbReference>
<evidence type="ECO:0000313" key="4">
    <source>
        <dbReference type="EMBL" id="EFN77330.1"/>
    </source>
</evidence>
<dbReference type="AlphaFoldDB" id="E2C3U4"/>
<dbReference type="GO" id="GO:0032222">
    <property type="term" value="P:regulation of synaptic transmission, cholinergic"/>
    <property type="evidence" value="ECO:0007669"/>
    <property type="project" value="InterPro"/>
</dbReference>
<keyword evidence="5" id="KW-1185">Reference proteome</keyword>
<accession>E2C3U4</accession>
<evidence type="ECO:0000256" key="2">
    <source>
        <dbReference type="ARBA" id="ARBA00023180"/>
    </source>
</evidence>
<dbReference type="Proteomes" id="UP000008237">
    <property type="component" value="Unassembled WGS sequence"/>
</dbReference>
<evidence type="ECO:0000256" key="1">
    <source>
        <dbReference type="ARBA" id="ARBA00022729"/>
    </source>
</evidence>
<dbReference type="EMBL" id="GL452364">
    <property type="protein sequence ID" value="EFN77330.1"/>
    <property type="molecule type" value="Genomic_DNA"/>
</dbReference>
<organism evidence="5">
    <name type="scientific">Harpegnathos saltator</name>
    <name type="common">Jerdon's jumping ant</name>
    <dbReference type="NCBI Taxonomy" id="610380"/>
    <lineage>
        <taxon>Eukaryota</taxon>
        <taxon>Metazoa</taxon>
        <taxon>Ecdysozoa</taxon>
        <taxon>Arthropoda</taxon>
        <taxon>Hexapoda</taxon>
        <taxon>Insecta</taxon>
        <taxon>Pterygota</taxon>
        <taxon>Neoptera</taxon>
        <taxon>Endopterygota</taxon>
        <taxon>Hymenoptera</taxon>
        <taxon>Apocrita</taxon>
        <taxon>Aculeata</taxon>
        <taxon>Formicoidea</taxon>
        <taxon>Formicidae</taxon>
        <taxon>Ponerinae</taxon>
        <taxon>Ponerini</taxon>
        <taxon>Harpegnathos</taxon>
    </lineage>
</organism>
<gene>
    <name evidence="4" type="ORF">EAI_14460</name>
</gene>
<keyword evidence="3" id="KW-0812">Transmembrane</keyword>
<dbReference type="OrthoDB" id="6582325at2759"/>
<dbReference type="InParanoid" id="E2C3U4"/>